<feature type="active site" description="Proton acceptor" evidence="7">
    <location>
        <position position="38"/>
    </location>
</feature>
<evidence type="ECO:0000256" key="2">
    <source>
        <dbReference type="ARBA" id="ARBA00022555"/>
    </source>
</evidence>
<dbReference type="GO" id="GO:0004045">
    <property type="term" value="F:peptidyl-tRNA hydrolase activity"/>
    <property type="evidence" value="ECO:0007669"/>
    <property type="project" value="UniProtKB-EC"/>
</dbReference>
<reference evidence="10 11" key="1">
    <citation type="submission" date="2023-07" db="EMBL/GenBank/DDBJ databases">
        <title>Genomic Encyclopedia of Type Strains, Phase IV (KMG-IV): sequencing the most valuable type-strain genomes for metagenomic binning, comparative biology and taxonomic classification.</title>
        <authorList>
            <person name="Goeker M."/>
        </authorList>
    </citation>
    <scope>NUCLEOTIDE SEQUENCE [LARGE SCALE GENOMIC DNA]</scope>
    <source>
        <strain evidence="10 11">DSM 9768</strain>
    </source>
</reference>
<feature type="site" description="Discriminates between blocked and unblocked aminoacyl-tRNA" evidence="7">
    <location>
        <position position="28"/>
    </location>
</feature>
<sequence>MFFQRLFQRNRELESENIPVKLIVGLGNPGKKYDGTRHNIGFEVIDRCQQQLNINLDQSKFKGIYGFRKIGEEKIFLLKPLTYMNLSGESIVPLMNYYKIKTENLLVIYDDLDLEPGTLRLRQKGGHGGHNGMKSIIGQLGTDQFNRIRVGIGRPPKGVAVPTYVLGSFGKEERQAVDHVVEKAANAVESWTKQSFINVMNEYN</sequence>
<dbReference type="InterPro" id="IPR001328">
    <property type="entry name" value="Pept_tRNA_hydro"/>
</dbReference>
<name>A0ABU0A4B7_9BACI</name>
<comment type="subcellular location">
    <subcellularLocation>
        <location evidence="7">Cytoplasm</location>
    </subcellularLocation>
</comment>
<evidence type="ECO:0000313" key="11">
    <source>
        <dbReference type="Proteomes" id="UP001230005"/>
    </source>
</evidence>
<dbReference type="PANTHER" id="PTHR17224:SF1">
    <property type="entry name" value="PEPTIDYL-TRNA HYDROLASE"/>
    <property type="match status" value="1"/>
</dbReference>
<keyword evidence="2 7" id="KW-0820">tRNA-binding</keyword>
<comment type="subunit">
    <text evidence="7">Monomer.</text>
</comment>
<keyword evidence="3 7" id="KW-0378">Hydrolase</keyword>
<organism evidence="10 11">
    <name type="scientific">Evansella vedderi</name>
    <dbReference type="NCBI Taxonomy" id="38282"/>
    <lineage>
        <taxon>Bacteria</taxon>
        <taxon>Bacillati</taxon>
        <taxon>Bacillota</taxon>
        <taxon>Bacilli</taxon>
        <taxon>Bacillales</taxon>
        <taxon>Bacillaceae</taxon>
        <taxon>Evansella</taxon>
    </lineage>
</organism>
<dbReference type="InterPro" id="IPR018171">
    <property type="entry name" value="Pept_tRNA_hydro_CS"/>
</dbReference>
<dbReference type="PANTHER" id="PTHR17224">
    <property type="entry name" value="PEPTIDYL-TRNA HYDROLASE"/>
    <property type="match status" value="1"/>
</dbReference>
<dbReference type="NCBIfam" id="TIGR00447">
    <property type="entry name" value="pth"/>
    <property type="match status" value="1"/>
</dbReference>
<dbReference type="EMBL" id="JAUSUG010000036">
    <property type="protein sequence ID" value="MDQ0257862.1"/>
    <property type="molecule type" value="Genomic_DNA"/>
</dbReference>
<evidence type="ECO:0000256" key="6">
    <source>
        <dbReference type="ARBA" id="ARBA00050038"/>
    </source>
</evidence>
<dbReference type="HAMAP" id="MF_00083">
    <property type="entry name" value="Pept_tRNA_hydro_bact"/>
    <property type="match status" value="1"/>
</dbReference>
<comment type="function">
    <text evidence="7">Catalyzes the release of premature peptidyl moieties from peptidyl-tRNA molecules trapped in stalled 50S ribosomal subunits, and thus maintains levels of free tRNAs and 50S ribosomes.</text>
</comment>
<dbReference type="CDD" id="cd00462">
    <property type="entry name" value="PTH"/>
    <property type="match status" value="1"/>
</dbReference>
<keyword evidence="11" id="KW-1185">Reference proteome</keyword>
<dbReference type="PROSITE" id="PS01195">
    <property type="entry name" value="PEPT_TRNA_HYDROL_1"/>
    <property type="match status" value="1"/>
</dbReference>
<dbReference type="Gene3D" id="3.40.50.1470">
    <property type="entry name" value="Peptidyl-tRNA hydrolase"/>
    <property type="match status" value="1"/>
</dbReference>
<evidence type="ECO:0000256" key="4">
    <source>
        <dbReference type="ARBA" id="ARBA00022884"/>
    </source>
</evidence>
<keyword evidence="7" id="KW-0963">Cytoplasm</keyword>
<comment type="similarity">
    <text evidence="5 7 9">Belongs to the PTH family.</text>
</comment>
<evidence type="ECO:0000256" key="8">
    <source>
        <dbReference type="RuleBase" id="RU000673"/>
    </source>
</evidence>
<evidence type="ECO:0000256" key="5">
    <source>
        <dbReference type="ARBA" id="ARBA00038063"/>
    </source>
</evidence>
<feature type="binding site" evidence="7">
    <location>
        <position position="85"/>
    </location>
    <ligand>
        <name>tRNA</name>
        <dbReference type="ChEBI" id="CHEBI:17843"/>
    </ligand>
</feature>
<dbReference type="InterPro" id="IPR036416">
    <property type="entry name" value="Pept_tRNA_hydro_sf"/>
</dbReference>
<dbReference type="PROSITE" id="PS01196">
    <property type="entry name" value="PEPT_TRNA_HYDROL_2"/>
    <property type="match status" value="1"/>
</dbReference>
<feature type="binding site" evidence="7">
    <location>
        <position position="33"/>
    </location>
    <ligand>
        <name>tRNA</name>
        <dbReference type="ChEBI" id="CHEBI:17843"/>
    </ligand>
</feature>
<dbReference type="Proteomes" id="UP001230005">
    <property type="component" value="Unassembled WGS sequence"/>
</dbReference>
<evidence type="ECO:0000256" key="7">
    <source>
        <dbReference type="HAMAP-Rule" id="MF_00083"/>
    </source>
</evidence>
<keyword evidence="4 7" id="KW-0694">RNA-binding</keyword>
<comment type="caution">
    <text evidence="10">The sequence shown here is derived from an EMBL/GenBank/DDBJ whole genome shotgun (WGS) entry which is preliminary data.</text>
</comment>
<gene>
    <name evidence="7" type="primary">pth</name>
    <name evidence="10" type="ORF">J2S74_005325</name>
</gene>
<comment type="catalytic activity">
    <reaction evidence="7 8">
        <text>an N-acyl-L-alpha-aminoacyl-tRNA + H2O = an N-acyl-L-amino acid + a tRNA + H(+)</text>
        <dbReference type="Rhea" id="RHEA:54448"/>
        <dbReference type="Rhea" id="RHEA-COMP:10123"/>
        <dbReference type="Rhea" id="RHEA-COMP:13883"/>
        <dbReference type="ChEBI" id="CHEBI:15377"/>
        <dbReference type="ChEBI" id="CHEBI:15378"/>
        <dbReference type="ChEBI" id="CHEBI:59874"/>
        <dbReference type="ChEBI" id="CHEBI:78442"/>
        <dbReference type="ChEBI" id="CHEBI:138191"/>
        <dbReference type="EC" id="3.1.1.29"/>
    </reaction>
</comment>
<evidence type="ECO:0000256" key="3">
    <source>
        <dbReference type="ARBA" id="ARBA00022801"/>
    </source>
</evidence>
<evidence type="ECO:0000313" key="10">
    <source>
        <dbReference type="EMBL" id="MDQ0257862.1"/>
    </source>
</evidence>
<accession>A0ABU0A4B7</accession>
<dbReference type="Pfam" id="PF01195">
    <property type="entry name" value="Pept_tRNA_hydro"/>
    <property type="match status" value="1"/>
</dbReference>
<dbReference type="SUPFAM" id="SSF53178">
    <property type="entry name" value="Peptidyl-tRNA hydrolase-like"/>
    <property type="match status" value="1"/>
</dbReference>
<feature type="site" description="Stabilizes the basic form of H active site to accept a proton" evidence="7">
    <location>
        <position position="110"/>
    </location>
</feature>
<evidence type="ECO:0000256" key="1">
    <source>
        <dbReference type="ARBA" id="ARBA00013260"/>
    </source>
</evidence>
<feature type="binding site" evidence="7">
    <location>
        <position position="83"/>
    </location>
    <ligand>
        <name>tRNA</name>
        <dbReference type="ChEBI" id="CHEBI:17843"/>
    </ligand>
</feature>
<evidence type="ECO:0000256" key="9">
    <source>
        <dbReference type="RuleBase" id="RU004320"/>
    </source>
</evidence>
<feature type="binding site" evidence="7">
    <location>
        <position position="131"/>
    </location>
    <ligand>
        <name>tRNA</name>
        <dbReference type="ChEBI" id="CHEBI:17843"/>
    </ligand>
</feature>
<protein>
    <recommendedName>
        <fullName evidence="6 7">Peptidyl-tRNA hydrolase</fullName>
        <shortName evidence="7">Pth</shortName>
        <ecNumber evidence="1 7">3.1.1.29</ecNumber>
    </recommendedName>
</protein>
<comment type="function">
    <text evidence="7">Hydrolyzes ribosome-free peptidyl-tRNAs (with 1 or more amino acids incorporated), which drop off the ribosome during protein synthesis, or as a result of ribosome stalling.</text>
</comment>
<dbReference type="EC" id="3.1.1.29" evidence="1 7"/>
<proteinExistence type="inferred from homology"/>